<reference evidence="1 2" key="1">
    <citation type="submission" date="2020-08" db="EMBL/GenBank/DDBJ databases">
        <title>Genomic Encyclopedia of Type Strains, Phase III (KMG-III): the genomes of soil and plant-associated and newly described type strains.</title>
        <authorList>
            <person name="Whitman W."/>
        </authorList>
    </citation>
    <scope>NUCLEOTIDE SEQUENCE [LARGE SCALE GENOMIC DNA]</scope>
    <source>
        <strain evidence="1 2">CECT 5862</strain>
    </source>
</reference>
<gene>
    <name evidence="1" type="ORF">FHS18_006024</name>
</gene>
<comment type="caution">
    <text evidence="1">The sequence shown here is derived from an EMBL/GenBank/DDBJ whole genome shotgun (WGS) entry which is preliminary data.</text>
</comment>
<name>A0A7W5FRD4_9BACL</name>
<evidence type="ECO:0000313" key="2">
    <source>
        <dbReference type="Proteomes" id="UP000570361"/>
    </source>
</evidence>
<protein>
    <submittedName>
        <fullName evidence="1">Uncharacterized protein</fullName>
    </submittedName>
</protein>
<sequence length="49" mass="5866">MRGAKRWKQGKKSESLARLSELVEQHPFITEWQQEWKSKQTAHEQLSNN</sequence>
<accession>A0A7W5FRD4</accession>
<dbReference type="Proteomes" id="UP000570361">
    <property type="component" value="Unassembled WGS sequence"/>
</dbReference>
<evidence type="ECO:0000313" key="1">
    <source>
        <dbReference type="EMBL" id="MBB3113909.1"/>
    </source>
</evidence>
<organism evidence="1 2">
    <name type="scientific">Paenibacillus phyllosphaerae</name>
    <dbReference type="NCBI Taxonomy" id="274593"/>
    <lineage>
        <taxon>Bacteria</taxon>
        <taxon>Bacillati</taxon>
        <taxon>Bacillota</taxon>
        <taxon>Bacilli</taxon>
        <taxon>Bacillales</taxon>
        <taxon>Paenibacillaceae</taxon>
        <taxon>Paenibacillus</taxon>
    </lineage>
</organism>
<keyword evidence="2" id="KW-1185">Reference proteome</keyword>
<proteinExistence type="predicted"/>
<dbReference type="AlphaFoldDB" id="A0A7W5FRD4"/>
<dbReference type="RefSeq" id="WP_183603975.1">
    <property type="nucleotide sequence ID" value="NZ_JACHXK010000023.1"/>
</dbReference>
<dbReference type="EMBL" id="JACHXK010000023">
    <property type="protein sequence ID" value="MBB3113909.1"/>
    <property type="molecule type" value="Genomic_DNA"/>
</dbReference>